<dbReference type="Proteomes" id="UP000229974">
    <property type="component" value="Unassembled WGS sequence"/>
</dbReference>
<dbReference type="InterPro" id="IPR025562">
    <property type="entry name" value="Tae4"/>
</dbReference>
<evidence type="ECO:0000313" key="4">
    <source>
        <dbReference type="Proteomes" id="UP000076205"/>
    </source>
</evidence>
<evidence type="ECO:0000313" key="3">
    <source>
        <dbReference type="EMBL" id="PJD89023.1"/>
    </source>
</evidence>
<dbReference type="EMBL" id="WBSZ01001483">
    <property type="protein sequence ID" value="KAB2492770.1"/>
    <property type="molecule type" value="Genomic_DNA"/>
</dbReference>
<gene>
    <name evidence="3" type="ORF">B9Q30_00470</name>
    <name evidence="2" type="ORF">F9C29_26785</name>
    <name evidence="1" type="ORF">SAMEA2273352_00547</name>
</gene>
<name>A0A155W265_9ENTR</name>
<dbReference type="Pfam" id="PF14113">
    <property type="entry name" value="Tae4"/>
    <property type="match status" value="1"/>
</dbReference>
<dbReference type="Proteomes" id="UP000476281">
    <property type="component" value="Unassembled WGS sequence"/>
</dbReference>
<evidence type="ECO:0000313" key="1">
    <source>
        <dbReference type="EMBL" id="CZW67176.1"/>
    </source>
</evidence>
<comment type="caution">
    <text evidence="3">The sequence shown here is derived from an EMBL/GenBank/DDBJ whole genome shotgun (WGS) entry which is preliminary data.</text>
</comment>
<dbReference type="RefSeq" id="WP_017384301.1">
    <property type="nucleotide sequence ID" value="NZ_AMGJ01000042.1"/>
</dbReference>
<reference evidence="1 4" key="1">
    <citation type="submission" date="2016-03" db="EMBL/GenBank/DDBJ databases">
        <authorList>
            <consortium name="Pathogen Informatics"/>
        </authorList>
    </citation>
    <scope>NUCLEOTIDE SEQUENCE [LARGE SCALE GENOMIC DNA]</scope>
    <source>
        <strain evidence="1">E1424</strain>
        <strain evidence="4">e1424</strain>
    </source>
</reference>
<dbReference type="EMBL" id="FJYW01000001">
    <property type="protein sequence ID" value="CZW67176.1"/>
    <property type="molecule type" value="Genomic_DNA"/>
</dbReference>
<dbReference type="AlphaFoldDB" id="A0A155W265"/>
<reference evidence="2 6" key="3">
    <citation type="submission" date="2019-09" db="EMBL/GenBank/DDBJ databases">
        <title>Reversal of blaTEM antimicrobial resistance by CRISPR-Cas9 in clinical E. coli and other Enterobacteriaceae strains.</title>
        <authorList>
            <person name="Tagliaferri T."/>
            <person name="Guimaraes N."/>
            <person name="Pereira M."/>
            <person name="Felicori L."/>
            <person name="Horz H.-P."/>
            <person name="Santos S."/>
            <person name="Mendes T."/>
        </authorList>
    </citation>
    <scope>NUCLEOTIDE SEQUENCE [LARGE SCALE GENOMIC DNA]</scope>
    <source>
        <strain evidence="2 6">E2_blaTEM_MG</strain>
    </source>
</reference>
<proteinExistence type="predicted"/>
<dbReference type="KEGG" id="ehm:AB284_12580"/>
<accession>A0A155W265</accession>
<dbReference type="Proteomes" id="UP000076205">
    <property type="component" value="Unassembled WGS sequence"/>
</dbReference>
<protein>
    <submittedName>
        <fullName evidence="1 3">Cytoplasmic protein</fullName>
    </submittedName>
</protein>
<organism evidence="3 5">
    <name type="scientific">Enterobacter hormaechei</name>
    <dbReference type="NCBI Taxonomy" id="158836"/>
    <lineage>
        <taxon>Bacteria</taxon>
        <taxon>Pseudomonadati</taxon>
        <taxon>Pseudomonadota</taxon>
        <taxon>Gammaproteobacteria</taxon>
        <taxon>Enterobacterales</taxon>
        <taxon>Enterobacteriaceae</taxon>
        <taxon>Enterobacter</taxon>
        <taxon>Enterobacter cloacae complex</taxon>
    </lineage>
</organism>
<evidence type="ECO:0000313" key="6">
    <source>
        <dbReference type="Proteomes" id="UP000476281"/>
    </source>
</evidence>
<dbReference type="Gene3D" id="3.90.1720.70">
    <property type="match status" value="1"/>
</dbReference>
<dbReference type="OrthoDB" id="8480759at2"/>
<accession>A0A2J0Q460</accession>
<evidence type="ECO:0000313" key="2">
    <source>
        <dbReference type="EMBL" id="KAB2492770.1"/>
    </source>
</evidence>
<reference evidence="3 5" key="2">
    <citation type="journal article" date="2017" name="J. Antimicrob. Chemother.">
        <title>Characterization of the population structure, drug resistance mechanisms and plasmids of the community-associated Enterobacter cloacae complex in China.</title>
        <authorList>
            <person name="Zhou K."/>
            <person name="Yu W."/>
            <person name="Cao X."/>
            <person name="Shen P."/>
            <person name="Lu H."/>
            <person name="Luo Q."/>
            <person name="Rossen J.W.A."/>
            <person name="Xiao Y."/>
        </authorList>
    </citation>
    <scope>NUCLEOTIDE SEQUENCE [LARGE SCALE GENOMIC DNA]</scope>
    <source>
        <strain evidence="3 5">ECC904</strain>
    </source>
</reference>
<accession>A0A331Q3U8</accession>
<sequence>MTARPSFVAAWAAATRIYDANDSIGKVKQVIGGKVKHNFEIAPDEGGWSNSCAVRMSYVLNYTGHPVPRIANLTVSGADNKWYFYRVKDVIAWLTRQWGKPDMIVSYPSLPVEQLANKKGVILFEVQGWSDAAGHATFWNGLTCSDHCYFNAPETNYTTTKANFWELP</sequence>
<evidence type="ECO:0000313" key="5">
    <source>
        <dbReference type="Proteomes" id="UP000229974"/>
    </source>
</evidence>
<dbReference type="EMBL" id="NEEW01000001">
    <property type="protein sequence ID" value="PJD89023.1"/>
    <property type="molecule type" value="Genomic_DNA"/>
</dbReference>